<keyword evidence="3" id="KW-1185">Reference proteome</keyword>
<dbReference type="InterPro" id="IPR025558">
    <property type="entry name" value="DUF4283"/>
</dbReference>
<organism evidence="2 3">
    <name type="scientific">Arabidopsis thaliana x Arabidopsis arenosa</name>
    <dbReference type="NCBI Taxonomy" id="1240361"/>
    <lineage>
        <taxon>Eukaryota</taxon>
        <taxon>Viridiplantae</taxon>
        <taxon>Streptophyta</taxon>
        <taxon>Embryophyta</taxon>
        <taxon>Tracheophyta</taxon>
        <taxon>Spermatophyta</taxon>
        <taxon>Magnoliopsida</taxon>
        <taxon>eudicotyledons</taxon>
        <taxon>Gunneridae</taxon>
        <taxon>Pentapetalae</taxon>
        <taxon>rosids</taxon>
        <taxon>malvids</taxon>
        <taxon>Brassicales</taxon>
        <taxon>Brassicaceae</taxon>
        <taxon>Camelineae</taxon>
        <taxon>Arabidopsis</taxon>
    </lineage>
</organism>
<dbReference type="EMBL" id="JAEFBK010000012">
    <property type="protein sequence ID" value="KAG7543370.1"/>
    <property type="molecule type" value="Genomic_DNA"/>
</dbReference>
<dbReference type="PANTHER" id="PTHR31286:SF178">
    <property type="entry name" value="DUF4283 DOMAIN-CONTAINING PROTEIN"/>
    <property type="match status" value="1"/>
</dbReference>
<dbReference type="Pfam" id="PF14111">
    <property type="entry name" value="DUF4283"/>
    <property type="match status" value="1"/>
</dbReference>
<reference evidence="2 3" key="1">
    <citation type="submission" date="2020-12" db="EMBL/GenBank/DDBJ databases">
        <title>Concerted genomic and epigenomic changes stabilize Arabidopsis allopolyploids.</title>
        <authorList>
            <person name="Chen Z."/>
        </authorList>
    </citation>
    <scope>NUCLEOTIDE SEQUENCE [LARGE SCALE GENOMIC DNA]</scope>
    <source>
        <strain evidence="2">Allo738</strain>
        <tissue evidence="2">Leaf</tissue>
    </source>
</reference>
<gene>
    <name evidence="2" type="ORF">ISN45_Aa07g032880</name>
</gene>
<sequence length="182" mass="20814">MVYSNGSVSFEQRLMNPSIQRMDSLVANMQKIWKMEEKVVGADLEKGIFQFNFQSEEDMQGVLQNVPCHFDGWMVSLVKWEPIISATYPSAINFWVKVSDLPMHLWEEATLKAIGKTVGIIRELDVDSGSIYVTVNGFNPLVFQMVVPFDTGDEVVVSLEYEKLAKYCHLQLCLDFVVHLER</sequence>
<dbReference type="Proteomes" id="UP000694240">
    <property type="component" value="Chromosome 12"/>
</dbReference>
<feature type="domain" description="DUF4283" evidence="1">
    <location>
        <begin position="19"/>
        <end position="83"/>
    </location>
</feature>
<comment type="caution">
    <text evidence="2">The sequence shown here is derived from an EMBL/GenBank/DDBJ whole genome shotgun (WGS) entry which is preliminary data.</text>
</comment>
<protein>
    <recommendedName>
        <fullName evidence="1">DUF4283 domain-containing protein</fullName>
    </recommendedName>
</protein>
<evidence type="ECO:0000313" key="3">
    <source>
        <dbReference type="Proteomes" id="UP000694240"/>
    </source>
</evidence>
<evidence type="ECO:0000313" key="2">
    <source>
        <dbReference type="EMBL" id="KAG7543370.1"/>
    </source>
</evidence>
<evidence type="ECO:0000259" key="1">
    <source>
        <dbReference type="Pfam" id="PF14111"/>
    </source>
</evidence>
<dbReference type="InterPro" id="IPR040256">
    <property type="entry name" value="At4g02000-like"/>
</dbReference>
<name>A0A8T1YCJ9_9BRAS</name>
<proteinExistence type="predicted"/>
<dbReference type="AlphaFoldDB" id="A0A8T1YCJ9"/>
<dbReference type="PANTHER" id="PTHR31286">
    <property type="entry name" value="GLYCINE-RICH CELL WALL STRUCTURAL PROTEIN 1.8-LIKE"/>
    <property type="match status" value="1"/>
</dbReference>
<accession>A0A8T1YCJ9</accession>